<proteinExistence type="predicted"/>
<organism evidence="7 8">
    <name type="scientific">Littorina saxatilis</name>
    <dbReference type="NCBI Taxonomy" id="31220"/>
    <lineage>
        <taxon>Eukaryota</taxon>
        <taxon>Metazoa</taxon>
        <taxon>Spiralia</taxon>
        <taxon>Lophotrochozoa</taxon>
        <taxon>Mollusca</taxon>
        <taxon>Gastropoda</taxon>
        <taxon>Caenogastropoda</taxon>
        <taxon>Littorinimorpha</taxon>
        <taxon>Littorinoidea</taxon>
        <taxon>Littorinidae</taxon>
        <taxon>Littorina</taxon>
    </lineage>
</organism>
<dbReference type="SMART" id="SM00164">
    <property type="entry name" value="TBC"/>
    <property type="match status" value="1"/>
</dbReference>
<dbReference type="Pfam" id="PF19430">
    <property type="entry name" value="TBC1D23_C"/>
    <property type="match status" value="1"/>
</dbReference>
<dbReference type="AlphaFoldDB" id="A0AAN9BH19"/>
<evidence type="ECO:0000256" key="1">
    <source>
        <dbReference type="ARBA" id="ARBA00004601"/>
    </source>
</evidence>
<dbReference type="InterPro" id="IPR001763">
    <property type="entry name" value="Rhodanese-like_dom"/>
</dbReference>
<dbReference type="Gene3D" id="3.40.250.10">
    <property type="entry name" value="Rhodanese-like domain"/>
    <property type="match status" value="1"/>
</dbReference>
<reference evidence="7 8" key="1">
    <citation type="submission" date="2024-02" db="EMBL/GenBank/DDBJ databases">
        <title>Chromosome-scale genome assembly of the rough periwinkle Littorina saxatilis.</title>
        <authorList>
            <person name="De Jode A."/>
            <person name="Faria R."/>
            <person name="Formenti G."/>
            <person name="Sims Y."/>
            <person name="Smith T.P."/>
            <person name="Tracey A."/>
            <person name="Wood J.M.D."/>
            <person name="Zagrodzka Z.B."/>
            <person name="Johannesson K."/>
            <person name="Butlin R.K."/>
            <person name="Leder E.H."/>
        </authorList>
    </citation>
    <scope>NUCLEOTIDE SEQUENCE [LARGE SCALE GENOMIC DNA]</scope>
    <source>
        <strain evidence="7">Snail1</strain>
        <tissue evidence="7">Muscle</tissue>
    </source>
</reference>
<dbReference type="InterPro" id="IPR039755">
    <property type="entry name" value="TBC1D23"/>
</dbReference>
<keyword evidence="8" id="KW-1185">Reference proteome</keyword>
<dbReference type="Pfam" id="PF00581">
    <property type="entry name" value="Rhodanese"/>
    <property type="match status" value="1"/>
</dbReference>
<protein>
    <recommendedName>
        <fullName evidence="2">TBC1 domain family member 23</fullName>
    </recommendedName>
</protein>
<dbReference type="Proteomes" id="UP001374579">
    <property type="component" value="Unassembled WGS sequence"/>
</dbReference>
<evidence type="ECO:0000259" key="6">
    <source>
        <dbReference type="PROSITE" id="PS50206"/>
    </source>
</evidence>
<evidence type="ECO:0000313" key="7">
    <source>
        <dbReference type="EMBL" id="KAK7105367.1"/>
    </source>
</evidence>
<sequence>MADLETDDTSWISELETALVEDCDFGRLRNICKGRPVPDHLRAEVWQICLGVQGKHVLSSFDGLYDMEEQSQLREDCAALVDKLGNEEEDKVSVVSDLETIVTFYCKSRGERYSSNNGWMDILQPLLSVKMSASELYNCFYAILNKYIPRDLKKSGKAFHLFRLLLEYHDPELCSYLDTRRITPDAYLTSWLNSLFARPCDLRVCLTMWDVLLQHADPFLSFFLALVLLVNSKETLLETKDQPKQTVIEHMASFPQALEAEDIEDFCSLAQHFAGKTPQSFKRDYHCVLYGGSVLGGTGEGDRCGMELCLPVSPEELVQTNQNSMTTAPEDCVRFFVVDCRPAEQYNSGHLPTAFHLDANLMLQNPDEFSTAVQALFATQRTAIATGSVAGGEHLVFMGSGREEEDQYVMMVVANMLQRNQQYVSLAQGGFLALHNMLQEDLQGNFADHNPRACIICSPDNASSTSDPENSEDFSPARILPTELFGKLSTVMKSKSAEMKEKLSNYIKNDPQASDRHVSTTDRLGKRYRNIANVFTIGDDDEGEDGSGDMSEDEHKETVSLDTWRKKPDVVYACQCKEVKSNGFTYPSTLIVTNSHLYILRDIPQKKGMALIQARRALGSVVKITSKKKYPELITFKYGTHEDDGFHVTDVDKFIIPTASEATKKIKQQIMRVLDALDS</sequence>
<dbReference type="GO" id="GO:0099041">
    <property type="term" value="P:vesicle tethering to Golgi"/>
    <property type="evidence" value="ECO:0007669"/>
    <property type="project" value="TreeGrafter"/>
</dbReference>
<dbReference type="Pfam" id="PF00566">
    <property type="entry name" value="RabGAP-TBC"/>
    <property type="match status" value="1"/>
</dbReference>
<comment type="subcellular location">
    <subcellularLocation>
        <location evidence="1">Golgi apparatus</location>
        <location evidence="1">trans-Golgi network</location>
    </subcellularLocation>
</comment>
<evidence type="ECO:0000313" key="8">
    <source>
        <dbReference type="Proteomes" id="UP001374579"/>
    </source>
</evidence>
<dbReference type="SUPFAM" id="SSF52821">
    <property type="entry name" value="Rhodanese/Cell cycle control phosphatase"/>
    <property type="match status" value="1"/>
</dbReference>
<comment type="caution">
    <text evidence="7">The sequence shown here is derived from an EMBL/GenBank/DDBJ whole genome shotgun (WGS) entry which is preliminary data.</text>
</comment>
<dbReference type="InterPro" id="IPR045799">
    <property type="entry name" value="TBC1D23_C"/>
</dbReference>
<dbReference type="PROSITE" id="PS50206">
    <property type="entry name" value="RHODANESE_3"/>
    <property type="match status" value="1"/>
</dbReference>
<evidence type="ECO:0000256" key="4">
    <source>
        <dbReference type="ARBA" id="ARBA00023034"/>
    </source>
</evidence>
<dbReference type="PANTHER" id="PTHR13297:SF5">
    <property type="entry name" value="TBC1 DOMAIN FAMILY MEMBER 23"/>
    <property type="match status" value="1"/>
</dbReference>
<evidence type="ECO:0000256" key="3">
    <source>
        <dbReference type="ARBA" id="ARBA00022473"/>
    </source>
</evidence>
<dbReference type="GO" id="GO:0005802">
    <property type="term" value="C:trans-Golgi network"/>
    <property type="evidence" value="ECO:0007669"/>
    <property type="project" value="TreeGrafter"/>
</dbReference>
<feature type="domain" description="Rab-GAP TBC" evidence="5">
    <location>
        <begin position="36"/>
        <end position="216"/>
    </location>
</feature>
<keyword evidence="4" id="KW-0333">Golgi apparatus</keyword>
<dbReference type="InterPro" id="IPR035969">
    <property type="entry name" value="Rab-GAP_TBC_sf"/>
</dbReference>
<gene>
    <name evidence="7" type="ORF">V1264_016759</name>
</gene>
<dbReference type="CDD" id="cd20788">
    <property type="entry name" value="TBC1D23_C-like"/>
    <property type="match status" value="1"/>
</dbReference>
<keyword evidence="3" id="KW-0217">Developmental protein</keyword>
<name>A0AAN9BH19_9CAEN</name>
<dbReference type="PROSITE" id="PS50086">
    <property type="entry name" value="TBC_RABGAP"/>
    <property type="match status" value="1"/>
</dbReference>
<evidence type="ECO:0000256" key="2">
    <source>
        <dbReference type="ARBA" id="ARBA00014207"/>
    </source>
</evidence>
<dbReference type="InterPro" id="IPR000195">
    <property type="entry name" value="Rab-GAP-TBC_dom"/>
</dbReference>
<dbReference type="EMBL" id="JBAMIC010000007">
    <property type="protein sequence ID" value="KAK7105367.1"/>
    <property type="molecule type" value="Genomic_DNA"/>
</dbReference>
<dbReference type="PANTHER" id="PTHR13297">
    <property type="entry name" value="TBC1 DOMAIN FAMILY MEMBER 23-RELATED"/>
    <property type="match status" value="1"/>
</dbReference>
<accession>A0AAN9BH19</accession>
<evidence type="ECO:0000259" key="5">
    <source>
        <dbReference type="PROSITE" id="PS50086"/>
    </source>
</evidence>
<dbReference type="InterPro" id="IPR036873">
    <property type="entry name" value="Rhodanese-like_dom_sf"/>
</dbReference>
<dbReference type="Gene3D" id="1.10.472.80">
    <property type="entry name" value="Ypt/Rab-GAP domain of gyp1p, domain 3"/>
    <property type="match status" value="1"/>
</dbReference>
<feature type="domain" description="Rhodanese" evidence="6">
    <location>
        <begin position="331"/>
        <end position="443"/>
    </location>
</feature>
<dbReference type="GO" id="GO:0005829">
    <property type="term" value="C:cytosol"/>
    <property type="evidence" value="ECO:0007669"/>
    <property type="project" value="GOC"/>
</dbReference>
<dbReference type="SUPFAM" id="SSF47923">
    <property type="entry name" value="Ypt/Rab-GAP domain of gyp1p"/>
    <property type="match status" value="2"/>
</dbReference>
<dbReference type="GO" id="GO:0042147">
    <property type="term" value="P:retrograde transport, endosome to Golgi"/>
    <property type="evidence" value="ECO:0007669"/>
    <property type="project" value="InterPro"/>
</dbReference>